<sequence length="115" mass="12919">MENEVWVGTRNNSLVCDVLPLLQNEFACKDFSEPFILAVQLGKKASSRRCCFFEEIVIDKSDSNFSISQKFASGVGRLRKSIDGKNFNNSTGTYIKNIGDTAIKEFIKALIKILF</sequence>
<accession>A0A975DI78</accession>
<dbReference type="AlphaFoldDB" id="A0A975DI78"/>
<evidence type="ECO:0000313" key="2">
    <source>
        <dbReference type="Proteomes" id="UP000664904"/>
    </source>
</evidence>
<dbReference type="RefSeq" id="WP_208843243.1">
    <property type="nucleotide sequence ID" value="NZ_CP072133.1"/>
</dbReference>
<name>A0A975DI78_9GAMM</name>
<protein>
    <submittedName>
        <fullName evidence="1">Uncharacterized protein</fullName>
    </submittedName>
</protein>
<organism evidence="1 2">
    <name type="scientific">Pseudoalteromonas xiamenensis</name>
    <dbReference type="NCBI Taxonomy" id="882626"/>
    <lineage>
        <taxon>Bacteria</taxon>
        <taxon>Pseudomonadati</taxon>
        <taxon>Pseudomonadota</taxon>
        <taxon>Gammaproteobacteria</taxon>
        <taxon>Alteromonadales</taxon>
        <taxon>Pseudoalteromonadaceae</taxon>
        <taxon>Pseudoalteromonas</taxon>
    </lineage>
</organism>
<evidence type="ECO:0000313" key="1">
    <source>
        <dbReference type="EMBL" id="QTH71617.1"/>
    </source>
</evidence>
<dbReference type="Proteomes" id="UP000664904">
    <property type="component" value="Chromosome"/>
</dbReference>
<proteinExistence type="predicted"/>
<gene>
    <name evidence="1" type="ORF">J5O05_01170</name>
</gene>
<dbReference type="EMBL" id="CP072133">
    <property type="protein sequence ID" value="QTH71617.1"/>
    <property type="molecule type" value="Genomic_DNA"/>
</dbReference>
<keyword evidence="2" id="KW-1185">Reference proteome</keyword>
<reference evidence="1" key="1">
    <citation type="submission" date="2021-03" db="EMBL/GenBank/DDBJ databases">
        <title>Complete Genome of Pseudoalteromonas xiamenensis STKMTI.2, a new potential marine bacterium producing anti-Vibrio compounds.</title>
        <authorList>
            <person name="Handayani D.P."/>
            <person name="Isnansetyo A."/>
            <person name="Istiqomah I."/>
            <person name="Jumina J."/>
        </authorList>
    </citation>
    <scope>NUCLEOTIDE SEQUENCE</scope>
    <source>
        <strain evidence="1">STKMTI.2</strain>
    </source>
</reference>
<dbReference type="KEGG" id="pxi:J5O05_01170"/>